<dbReference type="Proteomes" id="UP000693972">
    <property type="component" value="Unassembled WGS sequence"/>
</dbReference>
<gene>
    <name evidence="3" type="ORF">KUL25_14235</name>
    <name evidence="4" type="ORF">KUL25_14240</name>
</gene>
<dbReference type="RefSeq" id="WP_257893546.1">
    <property type="nucleotide sequence ID" value="NZ_JAIMBW010000001.1"/>
</dbReference>
<accession>A0A975TSR0</accession>
<keyword evidence="5" id="KW-1185">Reference proteome</keyword>
<name>A0A975TSR0_9RHOB</name>
<dbReference type="AlphaFoldDB" id="A0A975TSR0"/>
<evidence type="ECO:0000313" key="3">
    <source>
        <dbReference type="EMBL" id="MBY4893913.1"/>
    </source>
</evidence>
<feature type="chain" id="PRO_5037977211" description="EF-hand domain-containing protein" evidence="1">
    <location>
        <begin position="24"/>
        <end position="102"/>
    </location>
</feature>
<dbReference type="EMBL" id="CP078073">
    <property type="protein sequence ID" value="QXL86606.1"/>
    <property type="molecule type" value="Genomic_DNA"/>
</dbReference>
<feature type="signal peptide" evidence="1">
    <location>
        <begin position="1"/>
        <end position="23"/>
    </location>
</feature>
<dbReference type="GO" id="GO:0005509">
    <property type="term" value="F:calcium ion binding"/>
    <property type="evidence" value="ECO:0007669"/>
    <property type="project" value="InterPro"/>
</dbReference>
<dbReference type="Pfam" id="PF13202">
    <property type="entry name" value="EF-hand_5"/>
    <property type="match status" value="1"/>
</dbReference>
<dbReference type="InterPro" id="IPR002048">
    <property type="entry name" value="EF_hand_dom"/>
</dbReference>
<sequence>MPRFSLAAFMALTLGSLVPATQAAAQFETQSVQFFLASDTDGDEFLTLTEFRTFIQYMAAAGAPMSRRINRLAAYRIAFGQVDTNGDGRASPDELYAAEAGN</sequence>
<reference evidence="4 5" key="1">
    <citation type="submission" date="2021-07" db="EMBL/GenBank/DDBJ databases">
        <title>Karlodiniumbacter phycospheric gen. nov., sp. nov., a phycosphere bacterium isolated from karlodinium veneficum.</title>
        <authorList>
            <person name="Peng Y."/>
            <person name="Jiang L."/>
            <person name="Lee J."/>
        </authorList>
    </citation>
    <scope>NUCLEOTIDE SEQUENCE</scope>
    <source>
        <strain evidence="4 5">N5</strain>
    </source>
</reference>
<feature type="domain" description="EF-hand" evidence="2">
    <location>
        <begin position="26"/>
        <end position="61"/>
    </location>
</feature>
<evidence type="ECO:0000259" key="2">
    <source>
        <dbReference type="PROSITE" id="PS50222"/>
    </source>
</evidence>
<evidence type="ECO:0000313" key="4">
    <source>
        <dbReference type="EMBL" id="QXL86606.1"/>
    </source>
</evidence>
<evidence type="ECO:0000313" key="5">
    <source>
        <dbReference type="Proteomes" id="UP000693972"/>
    </source>
</evidence>
<dbReference type="InterPro" id="IPR011992">
    <property type="entry name" value="EF-hand-dom_pair"/>
</dbReference>
<keyword evidence="1" id="KW-0732">Signal</keyword>
<dbReference type="EMBL" id="JAIMBW010000001">
    <property type="protein sequence ID" value="MBY4893913.1"/>
    <property type="molecule type" value="Genomic_DNA"/>
</dbReference>
<dbReference type="PROSITE" id="PS50222">
    <property type="entry name" value="EF_HAND_2"/>
    <property type="match status" value="1"/>
</dbReference>
<evidence type="ECO:0000256" key="1">
    <source>
        <dbReference type="SAM" id="SignalP"/>
    </source>
</evidence>
<organism evidence="4">
    <name type="scientific">Gymnodinialimonas phycosphaerae</name>
    <dbReference type="NCBI Taxonomy" id="2841589"/>
    <lineage>
        <taxon>Bacteria</taxon>
        <taxon>Pseudomonadati</taxon>
        <taxon>Pseudomonadota</taxon>
        <taxon>Alphaproteobacteria</taxon>
        <taxon>Rhodobacterales</taxon>
        <taxon>Paracoccaceae</taxon>
        <taxon>Gymnodinialimonas</taxon>
    </lineage>
</organism>
<dbReference type="SUPFAM" id="SSF47473">
    <property type="entry name" value="EF-hand"/>
    <property type="match status" value="1"/>
</dbReference>
<dbReference type="Gene3D" id="1.10.238.10">
    <property type="entry name" value="EF-hand"/>
    <property type="match status" value="1"/>
</dbReference>
<protein>
    <recommendedName>
        <fullName evidence="2">EF-hand domain-containing protein</fullName>
    </recommendedName>
</protein>
<proteinExistence type="predicted"/>